<dbReference type="Pfam" id="PF12130">
    <property type="entry name" value="bMERB_dom"/>
    <property type="match status" value="1"/>
</dbReference>
<protein>
    <recommendedName>
        <fullName evidence="2">BMERB domain-containing protein</fullName>
    </recommendedName>
</protein>
<feature type="region of interest" description="Disordered" evidence="1">
    <location>
        <begin position="121"/>
        <end position="154"/>
    </location>
</feature>
<reference evidence="3" key="1">
    <citation type="submission" date="2022-11" db="EMBL/GenBank/DDBJ databases">
        <title>Chromosome-level genome of Pogonophryne albipinna.</title>
        <authorList>
            <person name="Jo E."/>
        </authorList>
    </citation>
    <scope>NUCLEOTIDE SEQUENCE</scope>
    <source>
        <strain evidence="3">SGF0006</strain>
        <tissue evidence="3">Muscle</tissue>
    </source>
</reference>
<organism evidence="3 4">
    <name type="scientific">Pogonophryne albipinna</name>
    <dbReference type="NCBI Taxonomy" id="1090488"/>
    <lineage>
        <taxon>Eukaryota</taxon>
        <taxon>Metazoa</taxon>
        <taxon>Chordata</taxon>
        <taxon>Craniata</taxon>
        <taxon>Vertebrata</taxon>
        <taxon>Euteleostomi</taxon>
        <taxon>Actinopterygii</taxon>
        <taxon>Neopterygii</taxon>
        <taxon>Teleostei</taxon>
        <taxon>Neoteleostei</taxon>
        <taxon>Acanthomorphata</taxon>
        <taxon>Eupercaria</taxon>
        <taxon>Perciformes</taxon>
        <taxon>Notothenioidei</taxon>
        <taxon>Pogonophryne</taxon>
    </lineage>
</organism>
<feature type="non-terminal residue" evidence="3">
    <location>
        <position position="154"/>
    </location>
</feature>
<dbReference type="PANTHER" id="PTHR23167">
    <property type="entry name" value="CALPONIN HOMOLOGY DOMAIN-CONTAINING PROTEIN DDB_G0272472-RELATED"/>
    <property type="match status" value="1"/>
</dbReference>
<proteinExistence type="predicted"/>
<feature type="region of interest" description="Disordered" evidence="1">
    <location>
        <begin position="40"/>
        <end position="76"/>
    </location>
</feature>
<dbReference type="AlphaFoldDB" id="A0AAD6FWQ3"/>
<evidence type="ECO:0000256" key="1">
    <source>
        <dbReference type="SAM" id="MobiDB-lite"/>
    </source>
</evidence>
<evidence type="ECO:0000313" key="3">
    <source>
        <dbReference type="EMBL" id="KAJ4948829.1"/>
    </source>
</evidence>
<gene>
    <name evidence="3" type="ORF">JOQ06_020352</name>
</gene>
<dbReference type="EMBL" id="JAPTMU010000001">
    <property type="protein sequence ID" value="KAJ4948829.1"/>
    <property type="molecule type" value="Genomic_DNA"/>
</dbReference>
<dbReference type="InterPro" id="IPR050540">
    <property type="entry name" value="F-actin_Monoox_Mical"/>
</dbReference>
<dbReference type="PROSITE" id="PS51848">
    <property type="entry name" value="BMERB"/>
    <property type="match status" value="1"/>
</dbReference>
<evidence type="ECO:0000313" key="4">
    <source>
        <dbReference type="Proteomes" id="UP001219934"/>
    </source>
</evidence>
<dbReference type="InterPro" id="IPR022735">
    <property type="entry name" value="bMERB_dom"/>
</dbReference>
<evidence type="ECO:0000259" key="2">
    <source>
        <dbReference type="PROSITE" id="PS51848"/>
    </source>
</evidence>
<feature type="compositionally biased region" description="Basic and acidic residues" evidence="1">
    <location>
        <begin position="132"/>
        <end position="154"/>
    </location>
</feature>
<keyword evidence="4" id="KW-1185">Reference proteome</keyword>
<sequence>HKRREGMLRGDVLTLRRGSPSARGGGCPGECGAKGARRIFEPRGRESSPVGLPPPLQGEAEGFGSGSHLHPVGPLPALENRVRGLTYWQKTEAQKRREQLLLDELVILVNKRDALVRDLDAQEKQAEEEDEHLERTLEQNKGKMAKKEEKCVLQ</sequence>
<dbReference type="PANTHER" id="PTHR23167:SF43">
    <property type="entry name" value="EH DOMAIN-BINDING PROTEIN 1"/>
    <property type="match status" value="1"/>
</dbReference>
<feature type="domain" description="BMERB" evidence="2">
    <location>
        <begin position="88"/>
        <end position="135"/>
    </location>
</feature>
<dbReference type="Proteomes" id="UP001219934">
    <property type="component" value="Unassembled WGS sequence"/>
</dbReference>
<name>A0AAD6FWQ3_9TELE</name>
<comment type="caution">
    <text evidence="3">The sequence shown here is derived from an EMBL/GenBank/DDBJ whole genome shotgun (WGS) entry which is preliminary data.</text>
</comment>
<accession>A0AAD6FWQ3</accession>